<dbReference type="InterPro" id="IPR001492">
    <property type="entry name" value="Flagellin"/>
</dbReference>
<comment type="function">
    <text evidence="3">Flagellin is the subunit protein which polymerizes to form the filaments of bacterial flagella.</text>
</comment>
<dbReference type="PANTHER" id="PTHR42792">
    <property type="entry name" value="FLAGELLIN"/>
    <property type="match status" value="1"/>
</dbReference>
<dbReference type="GO" id="GO:0005576">
    <property type="term" value="C:extracellular region"/>
    <property type="evidence" value="ECO:0007669"/>
    <property type="project" value="UniProtKB-SubCell"/>
</dbReference>
<dbReference type="GO" id="GO:0009288">
    <property type="term" value="C:bacterial-type flagellum"/>
    <property type="evidence" value="ECO:0007669"/>
    <property type="project" value="UniProtKB-SubCell"/>
</dbReference>
<gene>
    <name evidence="7" type="ORF">DesU5LDRAFT_3762</name>
</gene>
<dbReference type="InterPro" id="IPR042187">
    <property type="entry name" value="Flagellin_C_sub2"/>
</dbReference>
<dbReference type="AlphaFoldDB" id="I2Q6H3"/>
<dbReference type="InterPro" id="IPR001029">
    <property type="entry name" value="Flagellin_N"/>
</dbReference>
<evidence type="ECO:0000256" key="3">
    <source>
        <dbReference type="RuleBase" id="RU362073"/>
    </source>
</evidence>
<dbReference type="Pfam" id="PF00700">
    <property type="entry name" value="Flagellin_C"/>
    <property type="match status" value="1"/>
</dbReference>
<feature type="domain" description="Flagellin N-terminal" evidence="5">
    <location>
        <begin position="5"/>
        <end position="141"/>
    </location>
</feature>
<dbReference type="OrthoDB" id="9796789at2"/>
<keyword evidence="3" id="KW-0964">Secreted</keyword>
<evidence type="ECO:0000259" key="6">
    <source>
        <dbReference type="Pfam" id="PF00700"/>
    </source>
</evidence>
<sequence>MNFGINHNLMAMNVSRNLGNHYQELGVSTRRLSSGLRIGTAADDAAGLAVRELMRSDVSTLNQGVRNANDAISMIQTADGALEVIDEKLIRMKELAEQAATGTYTSDQRMIISSEFQAMASEIQRIAVATDFNGNKLLDNSLANATGAWGWSNPSLSAAHNGTSLDSTGPAKIHFGTGNSSAEDYYYVGVSNSQIGAILESNGITENGDEFQINTYTASVQANPSVTGLANGGYVATWQSVGQDGDDFGIFAKVYDKDGKAQTGDIQVNSYTTWIQSLPVATSFADGGFLISWNSDSQPPDGSSWGVFARRYNASGEPSGNESLVNTSTSNAQNNPSIAGLPDGGYVATWMSNHTGDANIYKQQYDKTGATVGGETLVSSVSGVQHTPSVSGLQNGGYAISWRSDQNGTNDIYLRIFGADGSPVTTESMVNDVQAGIQIDPKITTLKNGNFVVSYSSDQSGSSDIFYQLFDPNGNKFGSNRMANSYTTLDQQEPSTTSLAGGGFMLSWASQNQDGSGYGIYGQQFDSNGNALGKEIKISTESNDDQDRPSIAGLTDGGVVAVWHSMDQDGSSWGVFGQRYSPTFNINTQESAQNYLNNLKDAAVRINANRANLGATQNRLENTISNLQIQAENLQGAESQISDVDVAEEMTNFVKEQILSQAATAMLAQANSIPKMAIQLISGG</sequence>
<dbReference type="eggNOG" id="COG1344">
    <property type="taxonomic scope" value="Bacteria"/>
</dbReference>
<evidence type="ECO:0000259" key="5">
    <source>
        <dbReference type="Pfam" id="PF00669"/>
    </source>
</evidence>
<reference evidence="7" key="1">
    <citation type="submission" date="2011-11" db="EMBL/GenBank/DDBJ databases">
        <title>Improved High-Quality Draft sequence of Desulfovibrio sp. U5L.</title>
        <authorList>
            <consortium name="US DOE Joint Genome Institute"/>
            <person name="Lucas S."/>
            <person name="Han J."/>
            <person name="Lapidus A."/>
            <person name="Cheng J.-F."/>
            <person name="Goodwin L."/>
            <person name="Pitluck S."/>
            <person name="Peters L."/>
            <person name="Ovchinnikova G."/>
            <person name="Held B."/>
            <person name="Detter J.C."/>
            <person name="Han C."/>
            <person name="Tapia R."/>
            <person name="Land M."/>
            <person name="Hauser L."/>
            <person name="Kyrpides N."/>
            <person name="Ivanova N."/>
            <person name="Pagani I."/>
            <person name="Gabster J."/>
            <person name="Walker C."/>
            <person name="Stolyar S."/>
            <person name="Stahl D."/>
            <person name="Arkin A."/>
            <person name="Dehal P."/>
            <person name="Hazen T."/>
            <person name="Woyke T."/>
        </authorList>
    </citation>
    <scope>NUCLEOTIDE SEQUENCE [LARGE SCALE GENOMIC DNA]</scope>
    <source>
        <strain evidence="7">U5L</strain>
    </source>
</reference>
<dbReference type="HOGENOM" id="CLU_011142_3_2_7"/>
<evidence type="ECO:0000256" key="4">
    <source>
        <dbReference type="SAM" id="MobiDB-lite"/>
    </source>
</evidence>
<organism evidence="7">
    <name type="scientific">Desulfovibrio sp. U5L</name>
    <dbReference type="NCBI Taxonomy" id="596152"/>
    <lineage>
        <taxon>Bacteria</taxon>
        <taxon>Pseudomonadati</taxon>
        <taxon>Thermodesulfobacteriota</taxon>
        <taxon>Desulfovibrionia</taxon>
        <taxon>Desulfovibrionales</taxon>
        <taxon>Desulfovibrionaceae</taxon>
        <taxon>Desulfovibrio</taxon>
    </lineage>
</organism>
<comment type="subcellular location">
    <subcellularLocation>
        <location evidence="3">Secreted</location>
    </subcellularLocation>
    <subcellularLocation>
        <location evidence="3">Bacterial flagellum</location>
    </subcellularLocation>
</comment>
<comment type="similarity">
    <text evidence="1 3">Belongs to the bacterial flagellin family.</text>
</comment>
<dbReference type="eggNOG" id="COG2931">
    <property type="taxonomic scope" value="Bacteria"/>
</dbReference>
<dbReference type="STRING" id="596152.DesU5LDRAFT_3762"/>
<evidence type="ECO:0000313" key="7">
    <source>
        <dbReference type="EMBL" id="EIG55379.1"/>
    </source>
</evidence>
<dbReference type="Gene3D" id="1.20.1330.10">
    <property type="entry name" value="f41 fragment of flagellin, N-terminal domain"/>
    <property type="match status" value="2"/>
</dbReference>
<protein>
    <recommendedName>
        <fullName evidence="3">Flagellin</fullName>
    </recommendedName>
</protein>
<feature type="domain" description="Flagellin C-terminal" evidence="6">
    <location>
        <begin position="598"/>
        <end position="681"/>
    </location>
</feature>
<keyword evidence="2 3" id="KW-0975">Bacterial flagellum</keyword>
<dbReference type="SUPFAM" id="SSF64518">
    <property type="entry name" value="Phase 1 flagellin"/>
    <property type="match status" value="1"/>
</dbReference>
<feature type="region of interest" description="Disordered" evidence="4">
    <location>
        <begin position="316"/>
        <end position="335"/>
    </location>
</feature>
<dbReference type="PANTHER" id="PTHR42792:SF2">
    <property type="entry name" value="FLAGELLIN"/>
    <property type="match status" value="1"/>
</dbReference>
<evidence type="ECO:0000256" key="1">
    <source>
        <dbReference type="ARBA" id="ARBA00005709"/>
    </source>
</evidence>
<keyword evidence="7" id="KW-0282">Flagellum</keyword>
<keyword evidence="7" id="KW-0969">Cilium</keyword>
<keyword evidence="7" id="KW-0966">Cell projection</keyword>
<name>I2Q6H3_9BACT</name>
<proteinExistence type="inferred from homology"/>
<dbReference type="Gene3D" id="6.10.10.10">
    <property type="entry name" value="Flagellar export chaperone, C-terminal domain"/>
    <property type="match status" value="1"/>
</dbReference>
<dbReference type="GO" id="GO:0005198">
    <property type="term" value="F:structural molecule activity"/>
    <property type="evidence" value="ECO:0007669"/>
    <property type="project" value="UniProtKB-UniRule"/>
</dbReference>
<dbReference type="EMBL" id="JH600068">
    <property type="protein sequence ID" value="EIG55379.1"/>
    <property type="molecule type" value="Genomic_DNA"/>
</dbReference>
<evidence type="ECO:0000256" key="2">
    <source>
        <dbReference type="ARBA" id="ARBA00023143"/>
    </source>
</evidence>
<accession>I2Q6H3</accession>
<dbReference type="PRINTS" id="PR00207">
    <property type="entry name" value="FLAGELLIN"/>
</dbReference>
<dbReference type="Pfam" id="PF00669">
    <property type="entry name" value="Flagellin_N"/>
    <property type="match status" value="1"/>
</dbReference>
<dbReference type="InterPro" id="IPR046358">
    <property type="entry name" value="Flagellin_C"/>
</dbReference>